<reference evidence="2 3" key="1">
    <citation type="submission" date="2016-07" db="EMBL/GenBank/DDBJ databases">
        <title>Draft genome sequence of Methyloligella halotolerans C2T (VKM B-2706T=CCUG 61687T=DSM 25045T), a halotolerant polyhydroxybutyrate accumulating methylotroph.</title>
        <authorList>
            <person name="Vasilenko O.V."/>
            <person name="Doronina N.V."/>
            <person name="Poroshina M.N."/>
            <person name="Tarlachkov S.V."/>
            <person name="Trotsenko Y.A."/>
        </authorList>
    </citation>
    <scope>NUCLEOTIDE SEQUENCE [LARGE SCALE GENOMIC DNA]</scope>
    <source>
        <strain evidence="2 3">VKM B-2706</strain>
    </source>
</reference>
<evidence type="ECO:0000259" key="1">
    <source>
        <dbReference type="Pfam" id="PF13649"/>
    </source>
</evidence>
<dbReference type="SUPFAM" id="SSF53335">
    <property type="entry name" value="S-adenosyl-L-methionine-dependent methyltransferases"/>
    <property type="match status" value="1"/>
</dbReference>
<dbReference type="InterPro" id="IPR041698">
    <property type="entry name" value="Methyltransf_25"/>
</dbReference>
<evidence type="ECO:0000313" key="2">
    <source>
        <dbReference type="EMBL" id="ODA66502.1"/>
    </source>
</evidence>
<dbReference type="Pfam" id="PF13649">
    <property type="entry name" value="Methyltransf_25"/>
    <property type="match status" value="1"/>
</dbReference>
<gene>
    <name evidence="2" type="ORF">A7A08_02625</name>
</gene>
<feature type="domain" description="Methyltransferase" evidence="1">
    <location>
        <begin position="69"/>
        <end position="162"/>
    </location>
</feature>
<dbReference type="PANTHER" id="PTHR43464">
    <property type="entry name" value="METHYLTRANSFERASE"/>
    <property type="match status" value="1"/>
</dbReference>
<dbReference type="PATRIC" id="fig|1177755.3.peg.2647"/>
<protein>
    <recommendedName>
        <fullName evidence="1">Methyltransferase domain-containing protein</fullName>
    </recommendedName>
</protein>
<keyword evidence="3" id="KW-1185">Reference proteome</keyword>
<proteinExistence type="predicted"/>
<dbReference type="GO" id="GO:0008168">
    <property type="term" value="F:methyltransferase activity"/>
    <property type="evidence" value="ECO:0007669"/>
    <property type="project" value="TreeGrafter"/>
</dbReference>
<dbReference type="Gene3D" id="3.40.50.150">
    <property type="entry name" value="Vaccinia Virus protein VP39"/>
    <property type="match status" value="1"/>
</dbReference>
<dbReference type="InterPro" id="IPR029063">
    <property type="entry name" value="SAM-dependent_MTases_sf"/>
</dbReference>
<dbReference type="Proteomes" id="UP000095087">
    <property type="component" value="Unassembled WGS sequence"/>
</dbReference>
<dbReference type="PANTHER" id="PTHR43464:SF58">
    <property type="entry name" value="BLR7975 PROTEIN"/>
    <property type="match status" value="1"/>
</dbReference>
<evidence type="ECO:0000313" key="3">
    <source>
        <dbReference type="Proteomes" id="UP000095087"/>
    </source>
</evidence>
<dbReference type="AlphaFoldDB" id="A0A1E2RWG8"/>
<dbReference type="CDD" id="cd02440">
    <property type="entry name" value="AdoMet_MTases"/>
    <property type="match status" value="1"/>
</dbReference>
<accession>A0A1E2RWG8</accession>
<dbReference type="EMBL" id="MASI01000007">
    <property type="protein sequence ID" value="ODA66502.1"/>
    <property type="molecule type" value="Genomic_DNA"/>
</dbReference>
<dbReference type="STRING" id="1177755.A7A08_02625"/>
<organism evidence="2 3">
    <name type="scientific">Methyloligella halotolerans</name>
    <dbReference type="NCBI Taxonomy" id="1177755"/>
    <lineage>
        <taxon>Bacteria</taxon>
        <taxon>Pseudomonadati</taxon>
        <taxon>Pseudomonadota</taxon>
        <taxon>Alphaproteobacteria</taxon>
        <taxon>Hyphomicrobiales</taxon>
        <taxon>Hyphomicrobiaceae</taxon>
        <taxon>Methyloligella</taxon>
    </lineage>
</organism>
<sequence>MVDRDGAAAHKADGAGNDMSMEAIVARFSDPEAIAGYEEGPVRYVPGLADLHRMTGVLLAEYAPDDARILVLGAGGGMELKALADARPGWTFVGVDPARAMLDLAERKLGPSAERVAFVHGYIDDAPEGPFDGAVCLLTLHFLDAQERTRTAGEIRRRLKPGAPFVAAHVSCPQAADEQQRWLSRYAAFAVAAGEEPERAEKWRSVTAANRNLMLSPEENVAILEAARFSDVAQFYAAFTWRGWVAYA</sequence>
<comment type="caution">
    <text evidence="2">The sequence shown here is derived from an EMBL/GenBank/DDBJ whole genome shotgun (WGS) entry which is preliminary data.</text>
</comment>
<name>A0A1E2RWG8_9HYPH</name>